<dbReference type="Proteomes" id="UP000326557">
    <property type="component" value="Unassembled WGS sequence"/>
</dbReference>
<accession>A0A5E7CYI7</accession>
<name>A0A5E7CYI7_PSEFL</name>
<protein>
    <submittedName>
        <fullName evidence="1">Uncharacterized protein</fullName>
    </submittedName>
</protein>
<sequence length="38" mass="4369">MSDVTLKGQEIFINSIMNPIFKVFSQSNTIREMTLGFM</sequence>
<gene>
    <name evidence="1" type="ORF">PS704_03295</name>
</gene>
<proteinExistence type="predicted"/>
<evidence type="ECO:0000313" key="2">
    <source>
        <dbReference type="Proteomes" id="UP000326557"/>
    </source>
</evidence>
<organism evidence="1 2">
    <name type="scientific">Pseudomonas fluorescens</name>
    <dbReference type="NCBI Taxonomy" id="294"/>
    <lineage>
        <taxon>Bacteria</taxon>
        <taxon>Pseudomonadati</taxon>
        <taxon>Pseudomonadota</taxon>
        <taxon>Gammaproteobacteria</taxon>
        <taxon>Pseudomonadales</taxon>
        <taxon>Pseudomonadaceae</taxon>
        <taxon>Pseudomonas</taxon>
    </lineage>
</organism>
<reference evidence="1 2" key="1">
    <citation type="submission" date="2019-09" db="EMBL/GenBank/DDBJ databases">
        <authorList>
            <person name="Chandra G."/>
            <person name="Truman W A."/>
        </authorList>
    </citation>
    <scope>NUCLEOTIDE SEQUENCE [LARGE SCALE GENOMIC DNA]</scope>
    <source>
        <strain evidence="1">PS704</strain>
    </source>
</reference>
<dbReference type="EMBL" id="CABVHP010000008">
    <property type="protein sequence ID" value="VVO09001.1"/>
    <property type="molecule type" value="Genomic_DNA"/>
</dbReference>
<dbReference type="AlphaFoldDB" id="A0A5E7CYI7"/>
<evidence type="ECO:0000313" key="1">
    <source>
        <dbReference type="EMBL" id="VVO09001.1"/>
    </source>
</evidence>